<gene>
    <name evidence="3" type="ORF">C7999DRAFT_15442</name>
</gene>
<accession>A0AAN7HMA7</accession>
<protein>
    <submittedName>
        <fullName evidence="3">Uncharacterized protein</fullName>
    </submittedName>
</protein>
<sequence>MHLGWTISLWSVIPLLVSPCLSSPIYEHPRTPSRDLAPRATYSVVPIDGGSGPGGSGNPGGPGSGSGSGSDSGPGTGSWTSHPATVTVIKTLPQKTSLLTVYVTRPPTTRQVTETIFVTKTIKVVDTSLVPSTSKFSISPPFPTSTAPTLPACTTTPLPTGFACKDPSASFTRKYDDGKWHPSYPPWNTSALRRGSRKSFRLRQVA</sequence>
<proteinExistence type="predicted"/>
<organism evidence="3 4">
    <name type="scientific">Corynascus novoguineensis</name>
    <dbReference type="NCBI Taxonomy" id="1126955"/>
    <lineage>
        <taxon>Eukaryota</taxon>
        <taxon>Fungi</taxon>
        <taxon>Dikarya</taxon>
        <taxon>Ascomycota</taxon>
        <taxon>Pezizomycotina</taxon>
        <taxon>Sordariomycetes</taxon>
        <taxon>Sordariomycetidae</taxon>
        <taxon>Sordariales</taxon>
        <taxon>Chaetomiaceae</taxon>
        <taxon>Corynascus</taxon>
    </lineage>
</organism>
<evidence type="ECO:0000313" key="4">
    <source>
        <dbReference type="Proteomes" id="UP001303647"/>
    </source>
</evidence>
<feature type="region of interest" description="Disordered" evidence="1">
    <location>
        <begin position="43"/>
        <end position="82"/>
    </location>
</feature>
<reference evidence="3" key="1">
    <citation type="journal article" date="2023" name="Mol. Phylogenet. Evol.">
        <title>Genome-scale phylogeny and comparative genomics of the fungal order Sordariales.</title>
        <authorList>
            <person name="Hensen N."/>
            <person name="Bonometti L."/>
            <person name="Westerberg I."/>
            <person name="Brannstrom I.O."/>
            <person name="Guillou S."/>
            <person name="Cros-Aarteil S."/>
            <person name="Calhoun S."/>
            <person name="Haridas S."/>
            <person name="Kuo A."/>
            <person name="Mondo S."/>
            <person name="Pangilinan J."/>
            <person name="Riley R."/>
            <person name="LaButti K."/>
            <person name="Andreopoulos B."/>
            <person name="Lipzen A."/>
            <person name="Chen C."/>
            <person name="Yan M."/>
            <person name="Daum C."/>
            <person name="Ng V."/>
            <person name="Clum A."/>
            <person name="Steindorff A."/>
            <person name="Ohm R.A."/>
            <person name="Martin F."/>
            <person name="Silar P."/>
            <person name="Natvig D.O."/>
            <person name="Lalanne C."/>
            <person name="Gautier V."/>
            <person name="Ament-Velasquez S.L."/>
            <person name="Kruys A."/>
            <person name="Hutchinson M.I."/>
            <person name="Powell A.J."/>
            <person name="Barry K."/>
            <person name="Miller A.N."/>
            <person name="Grigoriev I.V."/>
            <person name="Debuchy R."/>
            <person name="Gladieux P."/>
            <person name="Hiltunen Thoren M."/>
            <person name="Johannesson H."/>
        </authorList>
    </citation>
    <scope>NUCLEOTIDE SEQUENCE</scope>
    <source>
        <strain evidence="3">CBS 359.72</strain>
    </source>
</reference>
<dbReference type="AlphaFoldDB" id="A0AAN7HMA7"/>
<comment type="caution">
    <text evidence="3">The sequence shown here is derived from an EMBL/GenBank/DDBJ whole genome shotgun (WGS) entry which is preliminary data.</text>
</comment>
<keyword evidence="2" id="KW-0732">Signal</keyword>
<reference evidence="3" key="2">
    <citation type="submission" date="2023-05" db="EMBL/GenBank/DDBJ databases">
        <authorList>
            <consortium name="Lawrence Berkeley National Laboratory"/>
            <person name="Steindorff A."/>
            <person name="Hensen N."/>
            <person name="Bonometti L."/>
            <person name="Westerberg I."/>
            <person name="Brannstrom I.O."/>
            <person name="Guillou S."/>
            <person name="Cros-Aarteil S."/>
            <person name="Calhoun S."/>
            <person name="Haridas S."/>
            <person name="Kuo A."/>
            <person name="Mondo S."/>
            <person name="Pangilinan J."/>
            <person name="Riley R."/>
            <person name="Labutti K."/>
            <person name="Andreopoulos B."/>
            <person name="Lipzen A."/>
            <person name="Chen C."/>
            <person name="Yanf M."/>
            <person name="Daum C."/>
            <person name="Ng V."/>
            <person name="Clum A."/>
            <person name="Ohm R."/>
            <person name="Martin F."/>
            <person name="Silar P."/>
            <person name="Natvig D."/>
            <person name="Lalanne C."/>
            <person name="Gautier V."/>
            <person name="Ament-Velasquez S.L."/>
            <person name="Kruys A."/>
            <person name="Hutchinson M.I."/>
            <person name="Powell A.J."/>
            <person name="Barry K."/>
            <person name="Miller A.N."/>
            <person name="Grigoriev I.V."/>
            <person name="Debuchy R."/>
            <person name="Gladieux P."/>
            <person name="Thoren M.H."/>
            <person name="Johannesson H."/>
        </authorList>
    </citation>
    <scope>NUCLEOTIDE SEQUENCE</scope>
    <source>
        <strain evidence="3">CBS 359.72</strain>
    </source>
</reference>
<evidence type="ECO:0000256" key="2">
    <source>
        <dbReference type="SAM" id="SignalP"/>
    </source>
</evidence>
<evidence type="ECO:0000256" key="1">
    <source>
        <dbReference type="SAM" id="MobiDB-lite"/>
    </source>
</evidence>
<name>A0AAN7HMA7_9PEZI</name>
<evidence type="ECO:0000313" key="3">
    <source>
        <dbReference type="EMBL" id="KAK4246455.1"/>
    </source>
</evidence>
<feature type="chain" id="PRO_5043049047" evidence="2">
    <location>
        <begin position="23"/>
        <end position="206"/>
    </location>
</feature>
<dbReference type="EMBL" id="MU857674">
    <property type="protein sequence ID" value="KAK4246455.1"/>
    <property type="molecule type" value="Genomic_DNA"/>
</dbReference>
<feature type="signal peptide" evidence="2">
    <location>
        <begin position="1"/>
        <end position="22"/>
    </location>
</feature>
<feature type="compositionally biased region" description="Gly residues" evidence="1">
    <location>
        <begin position="49"/>
        <end position="76"/>
    </location>
</feature>
<keyword evidence="4" id="KW-1185">Reference proteome</keyword>
<dbReference type="Proteomes" id="UP001303647">
    <property type="component" value="Unassembled WGS sequence"/>
</dbReference>